<dbReference type="Gene3D" id="2.30.30.40">
    <property type="entry name" value="SH3 Domains"/>
    <property type="match status" value="1"/>
</dbReference>
<accession>A0A1M5JNK0</accession>
<dbReference type="InterPro" id="IPR013991">
    <property type="entry name" value="PhnaA_N_proteobac"/>
</dbReference>
<evidence type="ECO:0000259" key="1">
    <source>
        <dbReference type="SMART" id="SM00782"/>
    </source>
</evidence>
<dbReference type="SMART" id="SM00782">
    <property type="entry name" value="PhnA_Zn_Ribbon"/>
    <property type="match status" value="1"/>
</dbReference>
<keyword evidence="2" id="KW-0378">Hydrolase</keyword>
<dbReference type="GO" id="GO:0016787">
    <property type="term" value="F:hydrolase activity"/>
    <property type="evidence" value="ECO:0007669"/>
    <property type="project" value="UniProtKB-KW"/>
</dbReference>
<proteinExistence type="predicted"/>
<evidence type="ECO:0000313" key="3">
    <source>
        <dbReference type="Proteomes" id="UP000184212"/>
    </source>
</evidence>
<reference evidence="2 3" key="1">
    <citation type="submission" date="2016-11" db="EMBL/GenBank/DDBJ databases">
        <authorList>
            <person name="Jaros S."/>
            <person name="Januszkiewicz K."/>
            <person name="Wedrychowicz H."/>
        </authorList>
    </citation>
    <scope>NUCLEOTIDE SEQUENCE [LARGE SCALE GENOMIC DNA]</scope>
    <source>
        <strain evidence="2 3">DSM 24574</strain>
    </source>
</reference>
<feature type="domain" description="PhnA protein N-terminal proteobacterial" evidence="1">
    <location>
        <begin position="6"/>
        <end position="51"/>
    </location>
</feature>
<gene>
    <name evidence="2" type="ORF">SAMN04488109_0187</name>
</gene>
<dbReference type="AlphaFoldDB" id="A0A1M5JNK0"/>
<dbReference type="SUPFAM" id="SSF82057">
    <property type="entry name" value="Prokaryotic SH3-related domain"/>
    <property type="match status" value="1"/>
</dbReference>
<sequence>MTLEQKLHERSGSVCELCGSTNALQAHAVTPASTDADKNVLLCQTCLNQIHAPTQGDVNHWRCLNTSMWSTVPAVQVMAWRLLQALRHEGWPQDLLDMLYLDDETLAWAKAGTEDADTTADEMVIHKDSNGTILQAGDTVVLIKDLDVKGGGFTAKRGTAVRGITLVEDNAGQIEGKVSGQQIVILTQFVKKSG</sequence>
<dbReference type="OrthoDB" id="9810131at2"/>
<dbReference type="Proteomes" id="UP000184212">
    <property type="component" value="Unassembled WGS sequence"/>
</dbReference>
<evidence type="ECO:0000313" key="2">
    <source>
        <dbReference type="EMBL" id="SHG42108.1"/>
    </source>
</evidence>
<dbReference type="RefSeq" id="WP_073130009.1">
    <property type="nucleotide sequence ID" value="NZ_FQWQ01000001.1"/>
</dbReference>
<dbReference type="PANTHER" id="PTHR30305">
    <property type="entry name" value="PROTEIN YJDM-RELATED"/>
    <property type="match status" value="1"/>
</dbReference>
<dbReference type="Pfam" id="PF03831">
    <property type="entry name" value="YjdM"/>
    <property type="match status" value="1"/>
</dbReference>
<dbReference type="STRING" id="947013.SAMN04488109_0187"/>
<organism evidence="2 3">
    <name type="scientific">Chryseolinea serpens</name>
    <dbReference type="NCBI Taxonomy" id="947013"/>
    <lineage>
        <taxon>Bacteria</taxon>
        <taxon>Pseudomonadati</taxon>
        <taxon>Bacteroidota</taxon>
        <taxon>Cytophagia</taxon>
        <taxon>Cytophagales</taxon>
        <taxon>Fulvivirgaceae</taxon>
        <taxon>Chryseolinea</taxon>
    </lineage>
</organism>
<dbReference type="EMBL" id="FQWQ01000001">
    <property type="protein sequence ID" value="SHG42108.1"/>
    <property type="molecule type" value="Genomic_DNA"/>
</dbReference>
<keyword evidence="3" id="KW-1185">Reference proteome</keyword>
<protein>
    <submittedName>
        <fullName evidence="2">Phosphonoacetate hydrolase</fullName>
    </submittedName>
</protein>
<dbReference type="InterPro" id="IPR013988">
    <property type="entry name" value="YjdM_C"/>
</dbReference>
<dbReference type="PANTHER" id="PTHR30305:SF3">
    <property type="entry name" value="PROTEIN YJDM"/>
    <property type="match status" value="1"/>
</dbReference>
<name>A0A1M5JNK0_9BACT</name>